<feature type="compositionally biased region" description="Basic residues" evidence="1">
    <location>
        <begin position="38"/>
        <end position="56"/>
    </location>
</feature>
<feature type="compositionally biased region" description="Low complexity" evidence="1">
    <location>
        <begin position="61"/>
        <end position="72"/>
    </location>
</feature>
<gene>
    <name evidence="2" type="ORF">B5807_09380</name>
</gene>
<feature type="region of interest" description="Disordered" evidence="1">
    <location>
        <begin position="123"/>
        <end position="196"/>
    </location>
</feature>
<name>A0A1Y2LLZ8_EPING</name>
<evidence type="ECO:0000313" key="2">
    <source>
        <dbReference type="EMBL" id="OSS44931.1"/>
    </source>
</evidence>
<dbReference type="EMBL" id="KZ107855">
    <property type="protein sequence ID" value="OSS44931.1"/>
    <property type="molecule type" value="Genomic_DNA"/>
</dbReference>
<feature type="compositionally biased region" description="Basic and acidic residues" evidence="1">
    <location>
        <begin position="182"/>
        <end position="196"/>
    </location>
</feature>
<feature type="region of interest" description="Disordered" evidence="1">
    <location>
        <begin position="34"/>
        <end position="110"/>
    </location>
</feature>
<feature type="compositionally biased region" description="Basic and acidic residues" evidence="1">
    <location>
        <begin position="82"/>
        <end position="95"/>
    </location>
</feature>
<proteinExistence type="predicted"/>
<evidence type="ECO:0000256" key="1">
    <source>
        <dbReference type="SAM" id="MobiDB-lite"/>
    </source>
</evidence>
<feature type="compositionally biased region" description="Polar residues" evidence="1">
    <location>
        <begin position="97"/>
        <end position="108"/>
    </location>
</feature>
<dbReference type="InParanoid" id="A0A1Y2LLZ8"/>
<accession>A0A1Y2LLZ8</accession>
<reference evidence="2 3" key="1">
    <citation type="journal article" date="2017" name="Genome Announc.">
        <title>Genome sequence of the saprophytic ascomycete Epicoccum nigrum ICMP 19927 strain isolated from New Zealand.</title>
        <authorList>
            <person name="Fokin M."/>
            <person name="Fleetwood D."/>
            <person name="Weir B.S."/>
            <person name="Villas-Boas S.G."/>
        </authorList>
    </citation>
    <scope>NUCLEOTIDE SEQUENCE [LARGE SCALE GENOMIC DNA]</scope>
    <source>
        <strain evidence="2 3">ICMP 19927</strain>
    </source>
</reference>
<organism evidence="2 3">
    <name type="scientific">Epicoccum nigrum</name>
    <name type="common">Soil fungus</name>
    <name type="synonym">Epicoccum purpurascens</name>
    <dbReference type="NCBI Taxonomy" id="105696"/>
    <lineage>
        <taxon>Eukaryota</taxon>
        <taxon>Fungi</taxon>
        <taxon>Dikarya</taxon>
        <taxon>Ascomycota</taxon>
        <taxon>Pezizomycotina</taxon>
        <taxon>Dothideomycetes</taxon>
        <taxon>Pleosporomycetidae</taxon>
        <taxon>Pleosporales</taxon>
        <taxon>Pleosporineae</taxon>
        <taxon>Didymellaceae</taxon>
        <taxon>Epicoccum</taxon>
    </lineage>
</organism>
<dbReference type="AlphaFoldDB" id="A0A1Y2LLZ8"/>
<sequence>MIEYLRPEKGYTAPAPFKIMGTADYAPYPLHTPLLHSNSHHRRRNMSNHSQFRRPRANTQSSTSSSATASHSLRGSRYMHLAKRDSRPCNERIDSGFENQSETSSITFTDEVEKRFELQEFLRARHDDSGEAPSENEDKDEDEDEGEDETGEEGSDGMRELAGGELGRKARDSIDINIGRAESWESKEKRTKKNERSLGDRLKVVRKWVRGLVSPRNRG</sequence>
<feature type="compositionally biased region" description="Acidic residues" evidence="1">
    <location>
        <begin position="134"/>
        <end position="155"/>
    </location>
</feature>
<protein>
    <submittedName>
        <fullName evidence="2">Uncharacterized protein</fullName>
    </submittedName>
</protein>
<keyword evidence="3" id="KW-1185">Reference proteome</keyword>
<dbReference type="Proteomes" id="UP000193240">
    <property type="component" value="Unassembled WGS sequence"/>
</dbReference>
<evidence type="ECO:0000313" key="3">
    <source>
        <dbReference type="Proteomes" id="UP000193240"/>
    </source>
</evidence>